<accession>A0ABU3TVD9</accession>
<evidence type="ECO:0000313" key="2">
    <source>
        <dbReference type="Proteomes" id="UP001263246"/>
    </source>
</evidence>
<reference evidence="1 2" key="1">
    <citation type="submission" date="2023-10" db="EMBL/GenBank/DDBJ databases">
        <title>Host Genetic Regulation of Human Gut Microbial Structural Variation.</title>
        <authorList>
            <person name="Harmsen H.J.M."/>
        </authorList>
    </citation>
    <scope>NUCLEOTIDE SEQUENCE [LARGE SCALE GENOMIC DNA]</scope>
    <source>
        <strain evidence="1 2">HTF-F</strain>
    </source>
</reference>
<keyword evidence="2" id="KW-1185">Reference proteome</keyword>
<proteinExistence type="predicted"/>
<protein>
    <submittedName>
        <fullName evidence="1">Uncharacterized protein</fullName>
    </submittedName>
</protein>
<name>A0ABU3TVD9_9FIRM</name>
<gene>
    <name evidence="1" type="ORF">RX402_00605</name>
</gene>
<dbReference type="EMBL" id="JAWHPR010000001">
    <property type="protein sequence ID" value="MDU8687258.1"/>
    <property type="molecule type" value="Genomic_DNA"/>
</dbReference>
<dbReference type="RefSeq" id="WP_249238521.1">
    <property type="nucleotide sequence ID" value="NZ_CP094473.1"/>
</dbReference>
<organism evidence="1 2">
    <name type="scientific">Faecalibacterium wellingii</name>
    <dbReference type="NCBI Taxonomy" id="2929491"/>
    <lineage>
        <taxon>Bacteria</taxon>
        <taxon>Bacillati</taxon>
        <taxon>Bacillota</taxon>
        <taxon>Clostridia</taxon>
        <taxon>Eubacteriales</taxon>
        <taxon>Oscillospiraceae</taxon>
        <taxon>Faecalibacterium</taxon>
    </lineage>
</organism>
<sequence>MGSEEPSALFFVADGAAKERMQCRDSQRKKKQRLKVHTKCSETWKNGFELRKRRKYTIKA</sequence>
<evidence type="ECO:0000313" key="1">
    <source>
        <dbReference type="EMBL" id="MDU8687258.1"/>
    </source>
</evidence>
<dbReference type="Proteomes" id="UP001263246">
    <property type="component" value="Unassembled WGS sequence"/>
</dbReference>
<comment type="caution">
    <text evidence="1">The sequence shown here is derived from an EMBL/GenBank/DDBJ whole genome shotgun (WGS) entry which is preliminary data.</text>
</comment>